<reference evidence="6" key="1">
    <citation type="submission" date="2022-02" db="EMBL/GenBank/DDBJ databases">
        <title>Paenibacillus sp. MBLB1832 Whole Genome Shotgun Sequencing.</title>
        <authorList>
            <person name="Hwang C.Y."/>
            <person name="Cho E.-S."/>
            <person name="Seo M.-J."/>
        </authorList>
    </citation>
    <scope>NUCLEOTIDE SEQUENCE</scope>
    <source>
        <strain evidence="6">MBLB1832</strain>
    </source>
</reference>
<dbReference type="PANTHER" id="PTHR42789">
    <property type="entry name" value="D-ISOMER SPECIFIC 2-HYDROXYACID DEHYDROGENASE FAMILY PROTEIN (AFU_ORTHOLOGUE AFUA_6G10090)"/>
    <property type="match status" value="1"/>
</dbReference>
<dbReference type="InterPro" id="IPR036291">
    <property type="entry name" value="NAD(P)-bd_dom_sf"/>
</dbReference>
<keyword evidence="3" id="KW-0520">NAD</keyword>
<dbReference type="Gene3D" id="3.20.20.150">
    <property type="entry name" value="Divalent-metal-dependent TIM barrel enzymes"/>
    <property type="match status" value="1"/>
</dbReference>
<feature type="domain" description="Xylose isomerase-like TIM barrel" evidence="4">
    <location>
        <begin position="28"/>
        <end position="258"/>
    </location>
</feature>
<dbReference type="SUPFAM" id="SSF51658">
    <property type="entry name" value="Xylose isomerase-like"/>
    <property type="match status" value="1"/>
</dbReference>
<dbReference type="InterPro" id="IPR036237">
    <property type="entry name" value="Xyl_isomerase-like_sf"/>
</dbReference>
<protein>
    <submittedName>
        <fullName evidence="6">NAD(P)-dependent oxidoreductase</fullName>
    </submittedName>
</protein>
<dbReference type="GO" id="GO:0051287">
    <property type="term" value="F:NAD binding"/>
    <property type="evidence" value="ECO:0007669"/>
    <property type="project" value="InterPro"/>
</dbReference>
<keyword evidence="7" id="KW-1185">Reference proteome</keyword>
<organism evidence="6 7">
    <name type="scientific">Paenibacillus roseopurpureus</name>
    <dbReference type="NCBI Taxonomy" id="2918901"/>
    <lineage>
        <taxon>Bacteria</taxon>
        <taxon>Bacillati</taxon>
        <taxon>Bacillota</taxon>
        <taxon>Bacilli</taxon>
        <taxon>Bacillales</taxon>
        <taxon>Paenibacillaceae</taxon>
        <taxon>Paenibacillus</taxon>
    </lineage>
</organism>
<dbReference type="PANTHER" id="PTHR42789:SF1">
    <property type="entry name" value="D-ISOMER SPECIFIC 2-HYDROXYACID DEHYDROGENASE FAMILY PROTEIN (AFU_ORTHOLOGUE AFUA_6G10090)"/>
    <property type="match status" value="1"/>
</dbReference>
<dbReference type="SUPFAM" id="SSF51735">
    <property type="entry name" value="NAD(P)-binding Rossmann-fold domains"/>
    <property type="match status" value="1"/>
</dbReference>
<dbReference type="GO" id="GO:0016491">
    <property type="term" value="F:oxidoreductase activity"/>
    <property type="evidence" value="ECO:0007669"/>
    <property type="project" value="UniProtKB-KW"/>
</dbReference>
<evidence type="ECO:0000256" key="3">
    <source>
        <dbReference type="ARBA" id="ARBA00023027"/>
    </source>
</evidence>
<dbReference type="InterPro" id="IPR013022">
    <property type="entry name" value="Xyl_isomerase-like_TIM-brl"/>
</dbReference>
<dbReference type="Pfam" id="PF01261">
    <property type="entry name" value="AP_endonuc_2"/>
    <property type="match status" value="1"/>
</dbReference>
<dbReference type="Pfam" id="PF02826">
    <property type="entry name" value="2-Hacid_dh_C"/>
    <property type="match status" value="1"/>
</dbReference>
<gene>
    <name evidence="6" type="ORF">MJB10_08440</name>
</gene>
<dbReference type="InterPro" id="IPR050857">
    <property type="entry name" value="D-2-hydroxyacid_DH"/>
</dbReference>
<accession>A0AA96LRX0</accession>
<dbReference type="SUPFAM" id="SSF52283">
    <property type="entry name" value="Formate/glycerate dehydrogenase catalytic domain-like"/>
    <property type="match status" value="1"/>
</dbReference>
<keyword evidence="2" id="KW-0560">Oxidoreductase</keyword>
<evidence type="ECO:0000313" key="6">
    <source>
        <dbReference type="EMBL" id="WNR46107.1"/>
    </source>
</evidence>
<dbReference type="RefSeq" id="WP_314803449.1">
    <property type="nucleotide sequence ID" value="NZ_CP130319.1"/>
</dbReference>
<evidence type="ECO:0000256" key="2">
    <source>
        <dbReference type="ARBA" id="ARBA00023002"/>
    </source>
</evidence>
<dbReference type="Gene3D" id="3.40.50.720">
    <property type="entry name" value="NAD(P)-binding Rossmann-like Domain"/>
    <property type="match status" value="2"/>
</dbReference>
<name>A0AA96LRX0_9BACL</name>
<dbReference type="Proteomes" id="UP001304650">
    <property type="component" value="Chromosome"/>
</dbReference>
<dbReference type="InterPro" id="IPR006140">
    <property type="entry name" value="D-isomer_DH_NAD-bd"/>
</dbReference>
<comment type="similarity">
    <text evidence="1">Belongs to the D-isomer specific 2-hydroxyacid dehydrogenase family.</text>
</comment>
<dbReference type="AlphaFoldDB" id="A0AA96LRX0"/>
<feature type="domain" description="D-isomer specific 2-hydroxyacid dehydrogenase NAD-binding" evidence="5">
    <location>
        <begin position="411"/>
        <end position="584"/>
    </location>
</feature>
<dbReference type="EMBL" id="CP130319">
    <property type="protein sequence ID" value="WNR46107.1"/>
    <property type="molecule type" value="Genomic_DNA"/>
</dbReference>
<dbReference type="CDD" id="cd12167">
    <property type="entry name" value="2-Hacid_dh_8"/>
    <property type="match status" value="1"/>
</dbReference>
<dbReference type="KEGG" id="proo:MJB10_08440"/>
<evidence type="ECO:0000313" key="7">
    <source>
        <dbReference type="Proteomes" id="UP001304650"/>
    </source>
</evidence>
<evidence type="ECO:0000256" key="1">
    <source>
        <dbReference type="ARBA" id="ARBA00005854"/>
    </source>
</evidence>
<proteinExistence type="inferred from homology"/>
<sequence>MKAKEEIGMRRLAFSTLPCEGWSIEEMIALAKSLGFNGIELREGAGWGISSEMTEHQRREVLRQFKEAGLEITNIGSAVCFTGSSGDEEQFANFQEVVSLAYDLQARGVRIFLGYFNKRKDNRMIPIPYDTIVTRIKQACAWAASFGIQVWIETHNEFATGRELRKLLDDVDMPNCAVIYDIIHPLEAGESPLETITLLGAQCVHVHIKDGAPSADPMDLEWIYTKLGEGQIPITTIVNQLEEAGYSGCYSLEWERKWRKELQVPGMEPAVIFPAYLELMRSIFNSEMNEEYTMKTLITIANEGLRDLFWQEAAMKKLENFSQVDIIPLHERFTSEDLAEIIGEYDACITSWGSPSFTPNVLARAEKLRFIGHGAGSVAAIVNEDVFHTPIAVTSANKVLALSTAECAVSLFFAGAWDHAGYSARLKGGQWSNNTRETVLGVTRRVVGLIGYGEISKQVIRMLQPFNVTILLHSSYCSREEAIARGVELVGLNELFERSDIISLHNTWTSQSEGMIGRDQLKLMRDGTLFVNTARGPIVQERALVEELRKGRIFAALDVYEHEPLPKNHELLTLPNVLCLPHIGGYHGLLKRELCDFIVDELHRFVKGEALLGQVSLEHYRRLTPR</sequence>
<evidence type="ECO:0000259" key="5">
    <source>
        <dbReference type="Pfam" id="PF02826"/>
    </source>
</evidence>
<evidence type="ECO:0000259" key="4">
    <source>
        <dbReference type="Pfam" id="PF01261"/>
    </source>
</evidence>